<dbReference type="HOGENOM" id="CLU_017730_1_0_6"/>
<dbReference type="GO" id="GO:0006508">
    <property type="term" value="P:proteolysis"/>
    <property type="evidence" value="ECO:0007669"/>
    <property type="project" value="InterPro"/>
</dbReference>
<evidence type="ECO:0000259" key="2">
    <source>
        <dbReference type="Pfam" id="PF00082"/>
    </source>
</evidence>
<sequence length="826" mass="93849">MSLNHIDLSGFDKNKKYRSKVKGRGIPPPQKDHKTHGQFLLTAVEKSFKEYDSYRTKIKVDPLENNIDGLYIDIEGNLEDGLKFDALDNVSFHLCNVRTDLENNLITATVFIPSSKRNAFLKKFQQYFDTSDEITPKNLPLINTIVNLKIADLESFWTDEKNEFPKDCNQQYWWEIWLNKPKNRIISDEEIERFCSAIGASYSDQRINLKRTVIILVKASKQQLEKSIFLISNLEELKFVGDSPSFFLDQTTKDNQDWIDDLQNRIVYGATYQQIKISILDTGVNYNHPLLSNFIGQQDCCSYGSNGVRWPLYTPYSPKNTHGSLQAGIAIYDNLMTALTSANPIQVNYSLESGRILPDYGHNSPQMYGYITQNICYQLELKNRKIKRIFSMAVTASDSTGRPSSWSSAVDNLVYEGSKRIFMISAGNSRNINPSLDNWDNVSLNPIQDPAQAWNAITVGAYTQLYRVSDPNYHHWNVCSNPGEVTVSSTSSIIWNWGKNAPIKPEVVFEGGNYLISPCQTQLDTCDELGILTTAGNSNLFDLHRDTSAATAKASKYIAEIVSKYPKYWSETHRAILIHSAEWTQEMKDWVKNQGNRPADKLNMLRTVGFGVPDLDVALNSNKNKVMLIVEREIVPLVKGPNNIQFNEMHLHDIPFPQNLNDLVNENPAINAKLKVTLSYFIEPNPSTKIASNKYSYRSIGLIFKVKSSLQTDRNFLASVNYLESYSDYEGSDSSNEGWALNNDLRRLGSIHSDVWEGSIADLVNMDKIAILPIFGWWKNPKSEIDEFKVRYSLVISIDIDNEIDIYSGIQSMISNAIKVPNEIYV</sequence>
<organism evidence="3 4">
    <name type="scientific">Acinetobacter guillouiae NIPH 991</name>
    <dbReference type="NCBI Taxonomy" id="1217656"/>
    <lineage>
        <taxon>Bacteria</taxon>
        <taxon>Pseudomonadati</taxon>
        <taxon>Pseudomonadota</taxon>
        <taxon>Gammaproteobacteria</taxon>
        <taxon>Moraxellales</taxon>
        <taxon>Moraxellaceae</taxon>
        <taxon>Acinetobacter</taxon>
    </lineage>
</organism>
<dbReference type="PATRIC" id="fig|1217656.3.peg.867"/>
<evidence type="ECO:0000313" key="3">
    <source>
        <dbReference type="EMBL" id="ENV18468.1"/>
    </source>
</evidence>
<dbReference type="GO" id="GO:0004252">
    <property type="term" value="F:serine-type endopeptidase activity"/>
    <property type="evidence" value="ECO:0007669"/>
    <property type="project" value="InterPro"/>
</dbReference>
<gene>
    <name evidence="3" type="ORF">F964_00892</name>
</gene>
<dbReference type="eggNOG" id="COG1404">
    <property type="taxonomic scope" value="Bacteria"/>
</dbReference>
<evidence type="ECO:0000256" key="1">
    <source>
        <dbReference type="ARBA" id="ARBA00022801"/>
    </source>
</evidence>
<dbReference type="InterPro" id="IPR034074">
    <property type="entry name" value="Y4bN_pept_dom"/>
</dbReference>
<name>N8YFN3_ACIGI</name>
<comment type="caution">
    <text evidence="3">The sequence shown here is derived from an EMBL/GenBank/DDBJ whole genome shotgun (WGS) entry which is preliminary data.</text>
</comment>
<dbReference type="Gene3D" id="3.40.50.200">
    <property type="entry name" value="Peptidase S8/S53 domain"/>
    <property type="match status" value="1"/>
</dbReference>
<evidence type="ECO:0000313" key="4">
    <source>
        <dbReference type="Proteomes" id="UP000013148"/>
    </source>
</evidence>
<accession>N8YFN3</accession>
<keyword evidence="4" id="KW-1185">Reference proteome</keyword>
<dbReference type="CDD" id="cd04847">
    <property type="entry name" value="Peptidases_S8_Subtilisin_like_2"/>
    <property type="match status" value="1"/>
</dbReference>
<dbReference type="PROSITE" id="PS00136">
    <property type="entry name" value="SUBTILASE_ASP"/>
    <property type="match status" value="1"/>
</dbReference>
<feature type="domain" description="Peptidase S8/S53" evidence="2">
    <location>
        <begin position="274"/>
        <end position="597"/>
    </location>
</feature>
<dbReference type="EMBL" id="APPJ01000007">
    <property type="protein sequence ID" value="ENV18468.1"/>
    <property type="molecule type" value="Genomic_DNA"/>
</dbReference>
<dbReference type="Pfam" id="PF00082">
    <property type="entry name" value="Peptidase_S8"/>
    <property type="match status" value="1"/>
</dbReference>
<dbReference type="Proteomes" id="UP000013148">
    <property type="component" value="Unassembled WGS sequence"/>
</dbReference>
<protein>
    <recommendedName>
        <fullName evidence="2">Peptidase S8/S53 domain-containing protein</fullName>
    </recommendedName>
</protein>
<dbReference type="InterPro" id="IPR023827">
    <property type="entry name" value="Peptidase_S8_Asp-AS"/>
</dbReference>
<dbReference type="InterPro" id="IPR036852">
    <property type="entry name" value="Peptidase_S8/S53_dom_sf"/>
</dbReference>
<dbReference type="RefSeq" id="WP_004818182.1">
    <property type="nucleotide sequence ID" value="NZ_KB849456.1"/>
</dbReference>
<dbReference type="AlphaFoldDB" id="N8YFN3"/>
<reference evidence="3 4" key="1">
    <citation type="submission" date="2013-02" db="EMBL/GenBank/DDBJ databases">
        <title>The Genome Sequence of Acinetobacter guillouiae NIPH 991.</title>
        <authorList>
            <consortium name="The Broad Institute Genome Sequencing Platform"/>
            <consortium name="The Broad Institute Genome Sequencing Center for Infectious Disease"/>
            <person name="Cerqueira G."/>
            <person name="Feldgarden M."/>
            <person name="Courvalin P."/>
            <person name="Perichon B."/>
            <person name="Grillot-Courvalin C."/>
            <person name="Clermont D."/>
            <person name="Rocha E."/>
            <person name="Yoon E.-J."/>
            <person name="Nemec A."/>
            <person name="Walker B."/>
            <person name="Young S.K."/>
            <person name="Zeng Q."/>
            <person name="Gargeya S."/>
            <person name="Fitzgerald M."/>
            <person name="Haas B."/>
            <person name="Abouelleil A."/>
            <person name="Alvarado L."/>
            <person name="Arachchi H.M."/>
            <person name="Berlin A.M."/>
            <person name="Chapman S.B."/>
            <person name="Dewar J."/>
            <person name="Goldberg J."/>
            <person name="Griggs A."/>
            <person name="Gujja S."/>
            <person name="Hansen M."/>
            <person name="Howarth C."/>
            <person name="Imamovic A."/>
            <person name="Larimer J."/>
            <person name="McCowan C."/>
            <person name="Murphy C."/>
            <person name="Neiman D."/>
            <person name="Pearson M."/>
            <person name="Priest M."/>
            <person name="Roberts A."/>
            <person name="Saif S."/>
            <person name="Shea T."/>
            <person name="Sisk P."/>
            <person name="Sykes S."/>
            <person name="Wortman J."/>
            <person name="Nusbaum C."/>
            <person name="Birren B."/>
        </authorList>
    </citation>
    <scope>NUCLEOTIDE SEQUENCE [LARGE SCALE GENOMIC DNA]</scope>
    <source>
        <strain evidence="3 4">NIPH 991</strain>
    </source>
</reference>
<dbReference type="SUPFAM" id="SSF52743">
    <property type="entry name" value="Subtilisin-like"/>
    <property type="match status" value="1"/>
</dbReference>
<proteinExistence type="predicted"/>
<dbReference type="InterPro" id="IPR000209">
    <property type="entry name" value="Peptidase_S8/S53_dom"/>
</dbReference>
<keyword evidence="1" id="KW-0378">Hydrolase</keyword>